<keyword evidence="3" id="KW-1185">Reference proteome</keyword>
<evidence type="ECO:0000313" key="2">
    <source>
        <dbReference type="EMBL" id="KAF4613367.1"/>
    </source>
</evidence>
<feature type="region of interest" description="Disordered" evidence="1">
    <location>
        <begin position="75"/>
        <end position="142"/>
    </location>
</feature>
<proteinExistence type="predicted"/>
<dbReference type="AlphaFoldDB" id="A0A8H4QLJ6"/>
<feature type="compositionally biased region" description="Low complexity" evidence="1">
    <location>
        <begin position="92"/>
        <end position="105"/>
    </location>
</feature>
<comment type="caution">
    <text evidence="2">The sequence shown here is derived from an EMBL/GenBank/DDBJ whole genome shotgun (WGS) entry which is preliminary data.</text>
</comment>
<organism evidence="2 3">
    <name type="scientific">Cudoniella acicularis</name>
    <dbReference type="NCBI Taxonomy" id="354080"/>
    <lineage>
        <taxon>Eukaryota</taxon>
        <taxon>Fungi</taxon>
        <taxon>Dikarya</taxon>
        <taxon>Ascomycota</taxon>
        <taxon>Pezizomycotina</taxon>
        <taxon>Leotiomycetes</taxon>
        <taxon>Helotiales</taxon>
        <taxon>Tricladiaceae</taxon>
        <taxon>Cudoniella</taxon>
    </lineage>
</organism>
<dbReference type="OrthoDB" id="25131at2759"/>
<evidence type="ECO:0000256" key="1">
    <source>
        <dbReference type="SAM" id="MobiDB-lite"/>
    </source>
</evidence>
<gene>
    <name evidence="2" type="ORF">G7Y89_g15519</name>
</gene>
<sequence length="426" mass="47119">MDSDMDGGIVHILLFDSPRAYSPTESHGEVQVQGETSLAAEYCSSISQPPKVSIGLSVTERKMAFWQQGGSAFSTDTLVGPDSQSKPGAPFGDSGTGTMTTYGGTPLENIEEVSSHDSPRSQSGSNGEAKWNEKGKGKGPEVDVVTVTLPPLDVVAAKAPLEPKKCIEYLAGLTILLSIIVSIDHFGSTFVPALIFPGAPYHHERDLAWISEKAVTRNFRIMIPIVAVIMLEYFLIQCGALKWLEYLPSITWSTWPYVTSFDSFGSFVSECFELAYLVPNAVPQIIFNYCTGVLWTMPVQLQGSWLVLLGVVVIREIKNPWKRFSYYALCTILHCVDVVNQVADWSFINYQYRIHSDILTALPIYQADPDALAPYYIPRLNGLTFAISLQALIELSPAVQAVLSMKILTWIFPHNFTIYLFHGLVF</sequence>
<accession>A0A8H4QLJ6</accession>
<protein>
    <submittedName>
        <fullName evidence="2">Uncharacterized protein</fullName>
    </submittedName>
</protein>
<evidence type="ECO:0000313" key="3">
    <source>
        <dbReference type="Proteomes" id="UP000566819"/>
    </source>
</evidence>
<feature type="compositionally biased region" description="Basic and acidic residues" evidence="1">
    <location>
        <begin position="130"/>
        <end position="141"/>
    </location>
</feature>
<reference evidence="2 3" key="1">
    <citation type="submission" date="2020-03" db="EMBL/GenBank/DDBJ databases">
        <title>Draft Genome Sequence of Cudoniella acicularis.</title>
        <authorList>
            <person name="Buettner E."/>
            <person name="Kellner H."/>
        </authorList>
    </citation>
    <scope>NUCLEOTIDE SEQUENCE [LARGE SCALE GENOMIC DNA]</scope>
    <source>
        <strain evidence="2 3">DSM 108380</strain>
    </source>
</reference>
<name>A0A8H4QLJ6_9HELO</name>
<feature type="compositionally biased region" description="Polar residues" evidence="1">
    <location>
        <begin position="75"/>
        <end position="86"/>
    </location>
</feature>
<dbReference type="Proteomes" id="UP000566819">
    <property type="component" value="Unassembled WGS sequence"/>
</dbReference>
<dbReference type="EMBL" id="JAAMPI010002466">
    <property type="protein sequence ID" value="KAF4613367.1"/>
    <property type="molecule type" value="Genomic_DNA"/>
</dbReference>